<dbReference type="RefSeq" id="XP_001740973.1">
    <property type="nucleotide sequence ID" value="XM_001740921.1"/>
</dbReference>
<dbReference type="Gene3D" id="1.10.1900.10">
    <property type="entry name" value="c-terminal domain of poly(a) binding protein"/>
    <property type="match status" value="1"/>
</dbReference>
<keyword evidence="3" id="KW-1185">Reference proteome</keyword>
<protein>
    <recommendedName>
        <fullName evidence="4">PABC domain-containing protein</fullName>
    </recommendedName>
</protein>
<dbReference type="OrthoDB" id="19742at2759"/>
<evidence type="ECO:0000256" key="1">
    <source>
        <dbReference type="SAM" id="MobiDB-lite"/>
    </source>
</evidence>
<name>B0ESB2_ENTDS</name>
<dbReference type="InterPro" id="IPR036053">
    <property type="entry name" value="PABP-dom"/>
</dbReference>
<dbReference type="EMBL" id="DS550626">
    <property type="protein sequence ID" value="EDR22584.1"/>
    <property type="molecule type" value="Genomic_DNA"/>
</dbReference>
<dbReference type="Proteomes" id="UP000008076">
    <property type="component" value="Unassembled WGS sequence"/>
</dbReference>
<dbReference type="VEuPathDB" id="AmoebaDB:EDI_299730"/>
<dbReference type="SUPFAM" id="SSF63570">
    <property type="entry name" value="PABC (PABP) domain"/>
    <property type="match status" value="1"/>
</dbReference>
<evidence type="ECO:0000313" key="2">
    <source>
        <dbReference type="EMBL" id="EDR22584.1"/>
    </source>
</evidence>
<organism evidence="3">
    <name type="scientific">Entamoeba dispar (strain ATCC PRA-260 / SAW760)</name>
    <dbReference type="NCBI Taxonomy" id="370354"/>
    <lineage>
        <taxon>Eukaryota</taxon>
        <taxon>Amoebozoa</taxon>
        <taxon>Evosea</taxon>
        <taxon>Archamoebae</taxon>
        <taxon>Mastigamoebida</taxon>
        <taxon>Entamoebidae</taxon>
        <taxon>Entamoeba</taxon>
    </lineage>
</organism>
<dbReference type="AlphaFoldDB" id="B0ESB2"/>
<feature type="compositionally biased region" description="Basic and acidic residues" evidence="1">
    <location>
        <begin position="42"/>
        <end position="66"/>
    </location>
</feature>
<accession>B0ESB2</accession>
<dbReference type="GO" id="GO:0003723">
    <property type="term" value="F:RNA binding"/>
    <property type="evidence" value="ECO:0007669"/>
    <property type="project" value="InterPro"/>
</dbReference>
<dbReference type="GeneID" id="5886156"/>
<evidence type="ECO:0000313" key="3">
    <source>
        <dbReference type="Proteomes" id="UP000008076"/>
    </source>
</evidence>
<dbReference type="KEGG" id="edi:EDI_299730"/>
<reference evidence="3" key="1">
    <citation type="submission" date="2007-12" db="EMBL/GenBank/DDBJ databases">
        <title>Annotation of Entamoeba dispar SAW760.</title>
        <authorList>
            <person name="Lorenzi H."/>
            <person name="Inman J."/>
            <person name="Schobel S."/>
            <person name="Amedeo P."/>
            <person name="Caler E."/>
        </authorList>
    </citation>
    <scope>NUCLEOTIDE SEQUENCE [LARGE SCALE GENOMIC DNA]</scope>
    <source>
        <strain evidence="3">ATCC PRA-260 / SAW760</strain>
    </source>
</reference>
<gene>
    <name evidence="2" type="ORF">EDI_299730</name>
</gene>
<proteinExistence type="predicted"/>
<sequence length="135" mass="15673">MYAQAAYPINFLNFFQMFNPNVIVPQHPQNQNKEKDHRKKSTREESRKPKPIAEKQTKAEKAPVVTEDMKNELGDQLYDYVLNLGTYDDDLTGRITGVLLESIEYADLKKKIDTKSPELIVIIKEIVENLKKIHK</sequence>
<feature type="region of interest" description="Disordered" evidence="1">
    <location>
        <begin position="25"/>
        <end position="66"/>
    </location>
</feature>
<evidence type="ECO:0008006" key="4">
    <source>
        <dbReference type="Google" id="ProtNLM"/>
    </source>
</evidence>